<keyword evidence="2" id="KW-0812">Transmembrane</keyword>
<evidence type="ECO:0000256" key="1">
    <source>
        <dbReference type="ARBA" id="ARBA00007362"/>
    </source>
</evidence>
<feature type="transmembrane region" description="Helical" evidence="2">
    <location>
        <begin position="160"/>
        <end position="181"/>
    </location>
</feature>
<organism evidence="4 5">
    <name type="scientific">Ornatilinea apprima</name>
    <dbReference type="NCBI Taxonomy" id="1134406"/>
    <lineage>
        <taxon>Bacteria</taxon>
        <taxon>Bacillati</taxon>
        <taxon>Chloroflexota</taxon>
        <taxon>Anaerolineae</taxon>
        <taxon>Anaerolineales</taxon>
        <taxon>Anaerolineaceae</taxon>
        <taxon>Ornatilinea</taxon>
    </lineage>
</organism>
<feature type="transmembrane region" description="Helical" evidence="2">
    <location>
        <begin position="263"/>
        <end position="285"/>
    </location>
</feature>
<keyword evidence="2" id="KW-0472">Membrane</keyword>
<feature type="domain" description="EamA" evidence="3">
    <location>
        <begin position="162"/>
        <end position="308"/>
    </location>
</feature>
<evidence type="ECO:0000313" key="4">
    <source>
        <dbReference type="EMBL" id="KPL72173.1"/>
    </source>
</evidence>
<keyword evidence="2" id="KW-1133">Transmembrane helix</keyword>
<dbReference type="Pfam" id="PF00892">
    <property type="entry name" value="EamA"/>
    <property type="match status" value="2"/>
</dbReference>
<feature type="domain" description="EamA" evidence="3">
    <location>
        <begin position="2"/>
        <end position="134"/>
    </location>
</feature>
<dbReference type="Proteomes" id="UP000050417">
    <property type="component" value="Unassembled WGS sequence"/>
</dbReference>
<dbReference type="PANTHER" id="PTHR22911">
    <property type="entry name" value="ACYL-MALONYL CONDENSING ENZYME-RELATED"/>
    <property type="match status" value="1"/>
</dbReference>
<comment type="similarity">
    <text evidence="1">Belongs to the EamA transporter family.</text>
</comment>
<evidence type="ECO:0000313" key="5">
    <source>
        <dbReference type="Proteomes" id="UP000050417"/>
    </source>
</evidence>
<evidence type="ECO:0000256" key="2">
    <source>
        <dbReference type="SAM" id="Phobius"/>
    </source>
</evidence>
<dbReference type="Gene3D" id="1.10.3730.20">
    <property type="match status" value="1"/>
</dbReference>
<sequence>MAYLVLLVGVLAVSTASIFIRFAQSEVPSLVIATYRMALAGLLLAPAALWRGKQAQTSLEPAEKRQVLLAGVLLAFHFASWIASLELTSVVNSVVLVTTAPLWVAAASPVLLKEPVSGNAFIGLGLALVGGVLVGLSSICSITAGGFGCQEMGDFFQGKAALGNLLALMGAWFSAGYLVVGRRVRKKLHLMTYTFRVYGMAGLTLLVVTLFFGLVLNASSGTNVAELLFDYSPISFVWMILLALIPQLVGHTAFNWSLAYLPAAFVSVALLGEPVGSTILAILFLHESPTLLQFIGAGFILAGILLASRQTAE</sequence>
<feature type="transmembrane region" description="Helical" evidence="2">
    <location>
        <begin position="124"/>
        <end position="148"/>
    </location>
</feature>
<dbReference type="SUPFAM" id="SSF103481">
    <property type="entry name" value="Multidrug resistance efflux transporter EmrE"/>
    <property type="match status" value="2"/>
</dbReference>
<comment type="caution">
    <text evidence="4">The sequence shown here is derived from an EMBL/GenBank/DDBJ whole genome shotgun (WGS) entry which is preliminary data.</text>
</comment>
<feature type="transmembrane region" description="Helical" evidence="2">
    <location>
        <begin position="236"/>
        <end position="256"/>
    </location>
</feature>
<dbReference type="InterPro" id="IPR000620">
    <property type="entry name" value="EamA_dom"/>
</dbReference>
<gene>
    <name evidence="4" type="ORF">ADN00_15175</name>
</gene>
<accession>A0A0P6WQ14</accession>
<dbReference type="EMBL" id="LGCL01000039">
    <property type="protein sequence ID" value="KPL72173.1"/>
    <property type="molecule type" value="Genomic_DNA"/>
</dbReference>
<dbReference type="AlphaFoldDB" id="A0A0P6WQ14"/>
<keyword evidence="5" id="KW-1185">Reference proteome</keyword>
<evidence type="ECO:0000259" key="3">
    <source>
        <dbReference type="Pfam" id="PF00892"/>
    </source>
</evidence>
<dbReference type="GO" id="GO:0016020">
    <property type="term" value="C:membrane"/>
    <property type="evidence" value="ECO:0007669"/>
    <property type="project" value="InterPro"/>
</dbReference>
<feature type="transmembrane region" description="Helical" evidence="2">
    <location>
        <begin position="90"/>
        <end position="112"/>
    </location>
</feature>
<name>A0A0P6WQ14_9CHLR</name>
<dbReference type="PATRIC" id="fig|1134406.4.peg.737"/>
<reference evidence="4 5" key="1">
    <citation type="submission" date="2015-07" db="EMBL/GenBank/DDBJ databases">
        <title>Genome sequence of Ornatilinea apprima DSM 23815.</title>
        <authorList>
            <person name="Hemp J."/>
            <person name="Ward L.M."/>
            <person name="Pace L.A."/>
            <person name="Fischer W.W."/>
        </authorList>
    </citation>
    <scope>NUCLEOTIDE SEQUENCE [LARGE SCALE GENOMIC DNA]</scope>
    <source>
        <strain evidence="4 5">P3M-1</strain>
    </source>
</reference>
<feature type="transmembrane region" description="Helical" evidence="2">
    <location>
        <begin position="291"/>
        <end position="308"/>
    </location>
</feature>
<dbReference type="InterPro" id="IPR037185">
    <property type="entry name" value="EmrE-like"/>
</dbReference>
<proteinExistence type="inferred from homology"/>
<protein>
    <recommendedName>
        <fullName evidence="3">EamA domain-containing protein</fullName>
    </recommendedName>
</protein>
<dbReference type="PANTHER" id="PTHR22911:SF76">
    <property type="entry name" value="EAMA DOMAIN-CONTAINING PROTEIN"/>
    <property type="match status" value="1"/>
</dbReference>
<feature type="transmembrane region" description="Helical" evidence="2">
    <location>
        <begin position="66"/>
        <end position="84"/>
    </location>
</feature>
<feature type="transmembrane region" description="Helical" evidence="2">
    <location>
        <begin position="193"/>
        <end position="216"/>
    </location>
</feature>
<feature type="transmembrane region" description="Helical" evidence="2">
    <location>
        <begin position="33"/>
        <end position="50"/>
    </location>
</feature>